<name>A0A917G717_9BACI</name>
<dbReference type="Pfam" id="PF02557">
    <property type="entry name" value="VanY"/>
    <property type="match status" value="1"/>
</dbReference>
<feature type="domain" description="D-alanyl-D-alanine carboxypeptidase-like core" evidence="3">
    <location>
        <begin position="119"/>
        <end position="244"/>
    </location>
</feature>
<dbReference type="GO" id="GO:0006508">
    <property type="term" value="P:proteolysis"/>
    <property type="evidence" value="ECO:0007669"/>
    <property type="project" value="InterPro"/>
</dbReference>
<dbReference type="GO" id="GO:0008233">
    <property type="term" value="F:peptidase activity"/>
    <property type="evidence" value="ECO:0007669"/>
    <property type="project" value="InterPro"/>
</dbReference>
<dbReference type="Gene3D" id="3.30.1380.10">
    <property type="match status" value="1"/>
</dbReference>
<organism evidence="4 5">
    <name type="scientific">Lysinibacillus alkalisoli</name>
    <dbReference type="NCBI Taxonomy" id="1911548"/>
    <lineage>
        <taxon>Bacteria</taxon>
        <taxon>Bacillati</taxon>
        <taxon>Bacillota</taxon>
        <taxon>Bacilli</taxon>
        <taxon>Bacillales</taxon>
        <taxon>Bacillaceae</taxon>
        <taxon>Lysinibacillus</taxon>
    </lineage>
</organism>
<dbReference type="PANTHER" id="PTHR34385">
    <property type="entry name" value="D-ALANYL-D-ALANINE CARBOXYPEPTIDASE"/>
    <property type="match status" value="1"/>
</dbReference>
<comment type="caution">
    <text evidence="4">The sequence shown here is derived from an EMBL/GenBank/DDBJ whole genome shotgun (WGS) entry which is preliminary data.</text>
</comment>
<reference evidence="4" key="2">
    <citation type="submission" date="2020-09" db="EMBL/GenBank/DDBJ databases">
        <authorList>
            <person name="Sun Q."/>
            <person name="Zhou Y."/>
        </authorList>
    </citation>
    <scope>NUCLEOTIDE SEQUENCE</scope>
    <source>
        <strain evidence="4">CGMCC 1.15760</strain>
    </source>
</reference>
<dbReference type="CDD" id="cd14852">
    <property type="entry name" value="LD-carboxypeptidase"/>
    <property type="match status" value="1"/>
</dbReference>
<dbReference type="AlphaFoldDB" id="A0A917G717"/>
<keyword evidence="2" id="KW-1133">Transmembrane helix</keyword>
<evidence type="ECO:0000259" key="3">
    <source>
        <dbReference type="Pfam" id="PF02557"/>
    </source>
</evidence>
<reference evidence="4" key="1">
    <citation type="journal article" date="2014" name="Int. J. Syst. Evol. Microbiol.">
        <title>Complete genome sequence of Corynebacterium casei LMG S-19264T (=DSM 44701T), isolated from a smear-ripened cheese.</title>
        <authorList>
            <consortium name="US DOE Joint Genome Institute (JGI-PGF)"/>
            <person name="Walter F."/>
            <person name="Albersmeier A."/>
            <person name="Kalinowski J."/>
            <person name="Ruckert C."/>
        </authorList>
    </citation>
    <scope>NUCLEOTIDE SEQUENCE</scope>
    <source>
        <strain evidence="4">CGMCC 1.15760</strain>
    </source>
</reference>
<dbReference type="InterPro" id="IPR003709">
    <property type="entry name" value="VanY-like_core_dom"/>
</dbReference>
<keyword evidence="2" id="KW-0812">Transmembrane</keyword>
<dbReference type="InterPro" id="IPR058193">
    <property type="entry name" value="VanY/YodJ_core_dom"/>
</dbReference>
<proteinExistence type="predicted"/>
<dbReference type="Proteomes" id="UP000616608">
    <property type="component" value="Unassembled WGS sequence"/>
</dbReference>
<keyword evidence="5" id="KW-1185">Reference proteome</keyword>
<keyword evidence="2" id="KW-0472">Membrane</keyword>
<dbReference type="InterPro" id="IPR052179">
    <property type="entry name" value="DD-CPase-like"/>
</dbReference>
<feature type="region of interest" description="Disordered" evidence="1">
    <location>
        <begin position="55"/>
        <end position="78"/>
    </location>
</feature>
<dbReference type="InterPro" id="IPR009045">
    <property type="entry name" value="Zn_M74/Hedgehog-like"/>
</dbReference>
<dbReference type="EMBL" id="BMJT01000006">
    <property type="protein sequence ID" value="GGG25041.1"/>
    <property type="molecule type" value="Genomic_DNA"/>
</dbReference>
<feature type="transmembrane region" description="Helical" evidence="2">
    <location>
        <begin position="16"/>
        <end position="38"/>
    </location>
</feature>
<protein>
    <recommendedName>
        <fullName evidence="3">D-alanyl-D-alanine carboxypeptidase-like core domain-containing protein</fullName>
    </recommendedName>
</protein>
<dbReference type="SUPFAM" id="SSF55166">
    <property type="entry name" value="Hedgehog/DD-peptidase"/>
    <property type="match status" value="1"/>
</dbReference>
<evidence type="ECO:0000313" key="4">
    <source>
        <dbReference type="EMBL" id="GGG25041.1"/>
    </source>
</evidence>
<accession>A0A917G717</accession>
<evidence type="ECO:0000313" key="5">
    <source>
        <dbReference type="Proteomes" id="UP000616608"/>
    </source>
</evidence>
<evidence type="ECO:0000256" key="1">
    <source>
        <dbReference type="SAM" id="MobiDB-lite"/>
    </source>
</evidence>
<gene>
    <name evidence="4" type="ORF">GCM10007425_19510</name>
</gene>
<evidence type="ECO:0000256" key="2">
    <source>
        <dbReference type="SAM" id="Phobius"/>
    </source>
</evidence>
<sequence length="265" mass="30451">MEMQRSRKKEKRINRYWLYLVGGLVSVLLIGSVVWTVWSKQENVKEHERKNEQLAKEIATNPDPKPEPAPLTKEDTAEKTDNGYIEGQAIPQEPSYIKGVLIASKKYPLPSTFAPGEDPEAKKMLNEMLNNAKKAGFTLQAFSGYRSYEYQTTLYDNYVKRDGKDAADRYSARPGYSEHQTGLVYDIGEVGREDVWLTEAFGETPAGQWLRDHAHEYGFIMRYPKGKEDVTGYMYESWHFRYVGTTIASEIFTKQSTLEEYLGIE</sequence>
<dbReference type="PANTHER" id="PTHR34385:SF1">
    <property type="entry name" value="PEPTIDOGLYCAN L-ALANYL-D-GLUTAMATE ENDOPEPTIDASE CWLK"/>
    <property type="match status" value="1"/>
</dbReference>